<proteinExistence type="predicted"/>
<organism evidence="2 3">
    <name type="scientific">Riccia sorocarpa</name>
    <dbReference type="NCBI Taxonomy" id="122646"/>
    <lineage>
        <taxon>Eukaryota</taxon>
        <taxon>Viridiplantae</taxon>
        <taxon>Streptophyta</taxon>
        <taxon>Embryophyta</taxon>
        <taxon>Marchantiophyta</taxon>
        <taxon>Marchantiopsida</taxon>
        <taxon>Marchantiidae</taxon>
        <taxon>Marchantiales</taxon>
        <taxon>Ricciaceae</taxon>
        <taxon>Riccia</taxon>
    </lineage>
</organism>
<evidence type="ECO:0000313" key="2">
    <source>
        <dbReference type="EMBL" id="KAL3697255.1"/>
    </source>
</evidence>
<protein>
    <submittedName>
        <fullName evidence="2">Uncharacterized protein</fullName>
    </submittedName>
</protein>
<feature type="region of interest" description="Disordered" evidence="1">
    <location>
        <begin position="34"/>
        <end position="175"/>
    </location>
</feature>
<dbReference type="AlphaFoldDB" id="A0ABD3I484"/>
<gene>
    <name evidence="2" type="ORF">R1sor_011331</name>
</gene>
<reference evidence="2 3" key="1">
    <citation type="submission" date="2024-09" db="EMBL/GenBank/DDBJ databases">
        <title>Chromosome-scale assembly of Riccia sorocarpa.</title>
        <authorList>
            <person name="Paukszto L."/>
        </authorList>
    </citation>
    <scope>NUCLEOTIDE SEQUENCE [LARGE SCALE GENOMIC DNA]</scope>
    <source>
        <strain evidence="2">LP-2024</strain>
        <tissue evidence="2">Aerial parts of the thallus</tissue>
    </source>
</reference>
<name>A0ABD3I484_9MARC</name>
<feature type="compositionally biased region" description="Basic and acidic residues" evidence="1">
    <location>
        <begin position="118"/>
        <end position="135"/>
    </location>
</feature>
<evidence type="ECO:0000256" key="1">
    <source>
        <dbReference type="SAM" id="MobiDB-lite"/>
    </source>
</evidence>
<dbReference type="Proteomes" id="UP001633002">
    <property type="component" value="Unassembled WGS sequence"/>
</dbReference>
<keyword evidence="3" id="KW-1185">Reference proteome</keyword>
<sequence>MKRVKNGERSVVVGPNHTLAKYVESWKVSAKAPLDYSDNQSSEHDDGQPEVSQHAEASPNDNRAEDPQPVEPSNPVPHFDLAEMNAPAPGFTRAGGGERSLQEALSGMQHLEESDEEGRDREDHEEQEKHEDGEFRASQQSEDHEEQNQVDNHEEQEDTEVVATEPSPKLAVPCP</sequence>
<comment type="caution">
    <text evidence="2">The sequence shown here is derived from an EMBL/GenBank/DDBJ whole genome shotgun (WGS) entry which is preliminary data.</text>
</comment>
<accession>A0ABD3I484</accession>
<dbReference type="EMBL" id="JBJQOH010000002">
    <property type="protein sequence ID" value="KAL3697255.1"/>
    <property type="molecule type" value="Genomic_DNA"/>
</dbReference>
<evidence type="ECO:0000313" key="3">
    <source>
        <dbReference type="Proteomes" id="UP001633002"/>
    </source>
</evidence>